<comment type="caution">
    <text evidence="2">The sequence shown here is derived from an EMBL/GenBank/DDBJ whole genome shotgun (WGS) entry which is preliminary data.</text>
</comment>
<evidence type="ECO:0000256" key="1">
    <source>
        <dbReference type="SAM" id="SignalP"/>
    </source>
</evidence>
<reference evidence="2 3" key="1">
    <citation type="submission" date="2019-03" db="EMBL/GenBank/DDBJ databases">
        <title>Genomic Encyclopedia of Type Strains, Phase IV (KMG-IV): sequencing the most valuable type-strain genomes for metagenomic binning, comparative biology and taxonomic classification.</title>
        <authorList>
            <person name="Goeker M."/>
        </authorList>
    </citation>
    <scope>NUCLEOTIDE SEQUENCE [LARGE SCALE GENOMIC DNA]</scope>
    <source>
        <strain evidence="2 3">DSM 100309</strain>
    </source>
</reference>
<keyword evidence="1" id="KW-0732">Signal</keyword>
<evidence type="ECO:0000313" key="2">
    <source>
        <dbReference type="EMBL" id="TCV90689.1"/>
    </source>
</evidence>
<keyword evidence="3" id="KW-1185">Reference proteome</keyword>
<evidence type="ECO:0000313" key="3">
    <source>
        <dbReference type="Proteomes" id="UP000295367"/>
    </source>
</evidence>
<dbReference type="RefSeq" id="WP_124947411.1">
    <property type="nucleotide sequence ID" value="NZ_BHVT01000073.1"/>
</dbReference>
<dbReference type="Gene3D" id="3.40.50.1820">
    <property type="entry name" value="alpha/beta hydrolase"/>
    <property type="match status" value="1"/>
</dbReference>
<accession>A0A4V2W360</accession>
<dbReference type="OrthoDB" id="5540900at2"/>
<dbReference type="GO" id="GO:0016787">
    <property type="term" value="F:hydrolase activity"/>
    <property type="evidence" value="ECO:0007669"/>
    <property type="project" value="UniProtKB-KW"/>
</dbReference>
<name>A0A4V2W360_9PROT</name>
<dbReference type="InterPro" id="IPR029058">
    <property type="entry name" value="AB_hydrolase_fold"/>
</dbReference>
<dbReference type="EMBL" id="SMCO01000001">
    <property type="protein sequence ID" value="TCV90689.1"/>
    <property type="molecule type" value="Genomic_DNA"/>
</dbReference>
<dbReference type="SUPFAM" id="SSF53474">
    <property type="entry name" value="alpha/beta-Hydrolases"/>
    <property type="match status" value="1"/>
</dbReference>
<keyword evidence="2" id="KW-0378">Hydrolase</keyword>
<sequence length="265" mass="28653">MKICIIAGLLLIGFISLSAIADTPAMGIVIMHGKGGAPTKHVVDLANDLKGKGYLVANIEMPWSGSRDYDVDVSHAEAEVESALTDLRSKGAKAVFVAGHSQGGVFTIYLARQHIVDGLIAIAPGGDVGNNTFQENLGEHVAQARKLIADGKGNEKTGFYDYEGKKGKYAINTTPVNYLNWFDPEGPMSLKRSVKEANSNIPILWIVAKNDYPALRRVNIPLFEKLPPNKLTKFYEANSDHLGAPSASLDEIVRWTVQVANAVKP</sequence>
<dbReference type="AlphaFoldDB" id="A0A4V2W360"/>
<dbReference type="Proteomes" id="UP000295367">
    <property type="component" value="Unassembled WGS sequence"/>
</dbReference>
<proteinExistence type="predicted"/>
<feature type="chain" id="PRO_5020780901" evidence="1">
    <location>
        <begin position="22"/>
        <end position="265"/>
    </location>
</feature>
<protein>
    <submittedName>
        <fullName evidence="2">Alpha/beta hydrolase family protein</fullName>
    </submittedName>
</protein>
<gene>
    <name evidence="2" type="ORF">EDC63_101663</name>
</gene>
<organism evidence="2 3">
    <name type="scientific">Sulfurirhabdus autotrophica</name>
    <dbReference type="NCBI Taxonomy" id="1706046"/>
    <lineage>
        <taxon>Bacteria</taxon>
        <taxon>Pseudomonadati</taxon>
        <taxon>Pseudomonadota</taxon>
        <taxon>Betaproteobacteria</taxon>
        <taxon>Nitrosomonadales</taxon>
        <taxon>Sulfuricellaceae</taxon>
        <taxon>Sulfurirhabdus</taxon>
    </lineage>
</organism>
<feature type="signal peptide" evidence="1">
    <location>
        <begin position="1"/>
        <end position="21"/>
    </location>
</feature>